<comment type="function">
    <text evidence="6">Cotranslationally removes the N-terminal methionine from nascent proteins. The N-terminal methionine is often cleaved when the second residue in the primary sequence is small and uncharged (Met-Ala-, Cys, Gly, Pro, Ser, Thr, or Val).</text>
</comment>
<comment type="similarity">
    <text evidence="5">Belongs to the peptidase M24A family. Methionine aminopeptidase type 1 subfamily.</text>
</comment>
<dbReference type="AlphaFoldDB" id="A0A2A4J6L5"/>
<protein>
    <recommendedName>
        <fullName evidence="6">Methionine aminopeptidase</fullName>
        <ecNumber evidence="6">3.4.11.18</ecNumber>
    </recommendedName>
</protein>
<gene>
    <name evidence="8" type="ORF">B5V51_6902</name>
</gene>
<dbReference type="Pfam" id="PF00557">
    <property type="entry name" value="Peptidase_M24"/>
    <property type="match status" value="1"/>
</dbReference>
<feature type="binding site" evidence="5">
    <location>
        <position position="231"/>
    </location>
    <ligand>
        <name>substrate</name>
    </ligand>
</feature>
<dbReference type="InterPro" id="IPR000994">
    <property type="entry name" value="Pept_M24"/>
</dbReference>
<comment type="catalytic activity">
    <reaction evidence="5 6">
        <text>Release of N-terminal amino acids, preferentially methionine, from peptides and arylamides.</text>
        <dbReference type="EC" id="3.4.11.18"/>
    </reaction>
</comment>
<keyword evidence="2 5" id="KW-0645">Protease</keyword>
<name>A0A2A4J6L5_HELVI</name>
<dbReference type="EMBL" id="NWSH01003044">
    <property type="protein sequence ID" value="PCG67063.1"/>
    <property type="molecule type" value="Genomic_DNA"/>
</dbReference>
<keyword evidence="3 5" id="KW-0479">Metal-binding</keyword>
<dbReference type="GO" id="GO:0046872">
    <property type="term" value="F:metal ion binding"/>
    <property type="evidence" value="ECO:0007669"/>
    <property type="project" value="UniProtKB-UniRule"/>
</dbReference>
<comment type="cofactor">
    <cofactor evidence="5">
        <name>Co(2+)</name>
        <dbReference type="ChEBI" id="CHEBI:48828"/>
    </cofactor>
    <cofactor evidence="5">
        <name>Zn(2+)</name>
        <dbReference type="ChEBI" id="CHEBI:29105"/>
    </cofactor>
    <cofactor evidence="5">
        <name>Mn(2+)</name>
        <dbReference type="ChEBI" id="CHEBI:29035"/>
    </cofactor>
    <cofactor evidence="5">
        <name>Fe(2+)</name>
        <dbReference type="ChEBI" id="CHEBI:29033"/>
    </cofactor>
    <text evidence="5">Binds 2 divalent metal cations per subunit. Has a high-affinity and a low affinity metal-binding site. The true nature of the physiological cofactor is under debate. The enzyme is active with cobalt, zinc, manganese or divalent iron ions. Most likely, methionine aminopeptidases function as mononuclear Fe(2+)-metalloproteases under physiological conditions, and the catalytically relevant metal-binding site has been assigned to the histidine-containing high-affinity site.</text>
</comment>
<feature type="binding site" evidence="5">
    <location>
        <position position="287"/>
    </location>
    <ligand>
        <name>a divalent metal cation</name>
        <dbReference type="ChEBI" id="CHEBI:60240"/>
        <label>2</label>
        <note>catalytic</note>
    </ligand>
</feature>
<dbReference type="GO" id="GO:0006508">
    <property type="term" value="P:proteolysis"/>
    <property type="evidence" value="ECO:0007669"/>
    <property type="project" value="UniProtKB-KW"/>
</dbReference>
<dbReference type="PRINTS" id="PR00599">
    <property type="entry name" value="MAPEPTIDASE"/>
</dbReference>
<evidence type="ECO:0000256" key="6">
    <source>
        <dbReference type="RuleBase" id="RU003653"/>
    </source>
</evidence>
<feature type="binding site" evidence="5">
    <location>
        <position position="150"/>
    </location>
    <ligand>
        <name>a divalent metal cation</name>
        <dbReference type="ChEBI" id="CHEBI:60240"/>
        <label>1</label>
    </ligand>
</feature>
<dbReference type="InterPro" id="IPR001714">
    <property type="entry name" value="Pept_M24_MAP"/>
</dbReference>
<accession>A0A2A4J6L5</accession>
<sequence length="302" mass="33493">MRVPKALNPRIQRRILKRFGVYSKVLPEDTTPSRTVPDYIEKPKYILSPEKLEIPKQPEIKNHDQIRGMQISCKLAANILQRLGQFIEPGVTTDDIDELAHNLSIDAGAYPSPLHYNGFPKSVCTSVNNVVVHGIPDLRPLENGDIVNVDITVFYKGFHGDCSKTFLVGDVDDRGLQLVSVTEDCLDLAIKSCGPGVPFSHIGHRIYKHAKKYGLTVIPSVLGHGIGEYFHGPPEVYHTINRYPGLMQPGMVFTIEPAITHGSEHTVLLEDGWTLLTEDGSRSAQAEHTVLITEYGAKILTK</sequence>
<dbReference type="GO" id="GO:0004239">
    <property type="term" value="F:initiator methionyl aminopeptidase activity"/>
    <property type="evidence" value="ECO:0007669"/>
    <property type="project" value="UniProtKB-UniRule"/>
</dbReference>
<dbReference type="InterPro" id="IPR036005">
    <property type="entry name" value="Creatinase/aminopeptidase-like"/>
</dbReference>
<feature type="binding site" evidence="5">
    <location>
        <position position="161"/>
    </location>
    <ligand>
        <name>a divalent metal cation</name>
        <dbReference type="ChEBI" id="CHEBI:60240"/>
        <label>1</label>
    </ligand>
</feature>
<dbReference type="PANTHER" id="PTHR43330">
    <property type="entry name" value="METHIONINE AMINOPEPTIDASE"/>
    <property type="match status" value="1"/>
</dbReference>
<feature type="binding site" evidence="5">
    <location>
        <position position="161"/>
    </location>
    <ligand>
        <name>a divalent metal cation</name>
        <dbReference type="ChEBI" id="CHEBI:60240"/>
        <label>2</label>
        <note>catalytic</note>
    </ligand>
</feature>
<proteinExistence type="inferred from homology"/>
<dbReference type="EC" id="3.4.11.18" evidence="6"/>
<feature type="binding site" evidence="5">
    <location>
        <position position="256"/>
    </location>
    <ligand>
        <name>a divalent metal cation</name>
        <dbReference type="ChEBI" id="CHEBI:60240"/>
        <label>2</label>
        <note>catalytic</note>
    </ligand>
</feature>
<keyword evidence="4 5" id="KW-0378">Hydrolase</keyword>
<dbReference type="SUPFAM" id="SSF55920">
    <property type="entry name" value="Creatinase/aminopeptidase"/>
    <property type="match status" value="1"/>
</dbReference>
<dbReference type="Gene3D" id="3.90.230.10">
    <property type="entry name" value="Creatinase/methionine aminopeptidase superfamily"/>
    <property type="match status" value="1"/>
</dbReference>
<dbReference type="InterPro" id="IPR002467">
    <property type="entry name" value="Pept_M24A_MAP1"/>
</dbReference>
<dbReference type="PANTHER" id="PTHR43330:SF8">
    <property type="entry name" value="METHIONINE AMINOPEPTIDASE 1D, MITOCHONDRIAL"/>
    <property type="match status" value="1"/>
</dbReference>
<comment type="caution">
    <text evidence="8">The sequence shown here is derived from an EMBL/GenBank/DDBJ whole genome shotgun (WGS) entry which is preliminary data.</text>
</comment>
<dbReference type="NCBIfam" id="TIGR00500">
    <property type="entry name" value="met_pdase_I"/>
    <property type="match status" value="1"/>
</dbReference>
<organism evidence="8">
    <name type="scientific">Heliothis virescens</name>
    <name type="common">Tobacco budworm moth</name>
    <dbReference type="NCBI Taxonomy" id="7102"/>
    <lineage>
        <taxon>Eukaryota</taxon>
        <taxon>Metazoa</taxon>
        <taxon>Ecdysozoa</taxon>
        <taxon>Arthropoda</taxon>
        <taxon>Hexapoda</taxon>
        <taxon>Insecta</taxon>
        <taxon>Pterygota</taxon>
        <taxon>Neoptera</taxon>
        <taxon>Endopterygota</taxon>
        <taxon>Lepidoptera</taxon>
        <taxon>Glossata</taxon>
        <taxon>Ditrysia</taxon>
        <taxon>Noctuoidea</taxon>
        <taxon>Noctuidae</taxon>
        <taxon>Heliothinae</taxon>
        <taxon>Heliothis</taxon>
    </lineage>
</organism>
<feature type="domain" description="Peptidase M24" evidence="7">
    <location>
        <begin position="68"/>
        <end position="294"/>
    </location>
</feature>
<dbReference type="GO" id="GO:0070006">
    <property type="term" value="F:metalloaminopeptidase activity"/>
    <property type="evidence" value="ECO:0007669"/>
    <property type="project" value="UniProtKB-UniRule"/>
</dbReference>
<evidence type="ECO:0000256" key="2">
    <source>
        <dbReference type="ARBA" id="ARBA00022670"/>
    </source>
</evidence>
<reference evidence="8" key="1">
    <citation type="submission" date="2017-09" db="EMBL/GenBank/DDBJ databases">
        <title>Contemporary evolution of a Lepidopteran species, Heliothis virescens, in response to modern agricultural practices.</title>
        <authorList>
            <person name="Fritz M.L."/>
            <person name="Deyonke A.M."/>
            <person name="Papanicolaou A."/>
            <person name="Micinski S."/>
            <person name="Westbrook J."/>
            <person name="Gould F."/>
        </authorList>
    </citation>
    <scope>NUCLEOTIDE SEQUENCE [LARGE SCALE GENOMIC DNA]</scope>
    <source>
        <strain evidence="8">HvINT-</strain>
        <tissue evidence="8">Whole body</tissue>
    </source>
</reference>
<dbReference type="STRING" id="7102.A0A2A4J6L5"/>
<keyword evidence="1 5" id="KW-0031">Aminopeptidase</keyword>
<evidence type="ECO:0000256" key="3">
    <source>
        <dbReference type="ARBA" id="ARBA00022723"/>
    </source>
</evidence>
<feature type="binding site" evidence="5">
    <location>
        <position position="133"/>
    </location>
    <ligand>
        <name>substrate</name>
    </ligand>
</feature>
<evidence type="ECO:0000313" key="8">
    <source>
        <dbReference type="EMBL" id="PCG67063.1"/>
    </source>
</evidence>
<dbReference type="CDD" id="cd01086">
    <property type="entry name" value="MetAP1"/>
    <property type="match status" value="1"/>
</dbReference>
<evidence type="ECO:0000256" key="1">
    <source>
        <dbReference type="ARBA" id="ARBA00022438"/>
    </source>
</evidence>
<feature type="binding site" evidence="5">
    <location>
        <position position="224"/>
    </location>
    <ligand>
        <name>a divalent metal cation</name>
        <dbReference type="ChEBI" id="CHEBI:60240"/>
        <label>2</label>
        <note>catalytic</note>
    </ligand>
</feature>
<feature type="binding site" evidence="5">
    <location>
        <position position="287"/>
    </location>
    <ligand>
        <name>a divalent metal cation</name>
        <dbReference type="ChEBI" id="CHEBI:60240"/>
        <label>1</label>
    </ligand>
</feature>
<dbReference type="HAMAP" id="MF_01974">
    <property type="entry name" value="MetAP_1"/>
    <property type="match status" value="1"/>
</dbReference>
<evidence type="ECO:0000256" key="4">
    <source>
        <dbReference type="ARBA" id="ARBA00022801"/>
    </source>
</evidence>
<evidence type="ECO:0000256" key="5">
    <source>
        <dbReference type="HAMAP-Rule" id="MF_03174"/>
    </source>
</evidence>
<dbReference type="EMBL" id="NWSH01003044">
    <property type="protein sequence ID" value="PCG67062.1"/>
    <property type="molecule type" value="Genomic_DNA"/>
</dbReference>
<evidence type="ECO:0000259" key="7">
    <source>
        <dbReference type="Pfam" id="PF00557"/>
    </source>
</evidence>